<dbReference type="InterPro" id="IPR050680">
    <property type="entry name" value="YpeA/RimI_acetyltransf"/>
</dbReference>
<protein>
    <submittedName>
        <fullName evidence="4">GNAT family N-acetyltransferase</fullName>
    </submittedName>
</protein>
<keyword evidence="2" id="KW-0012">Acyltransferase</keyword>
<evidence type="ECO:0000313" key="4">
    <source>
        <dbReference type="EMBL" id="MBA4611536.1"/>
    </source>
</evidence>
<name>A0A838XSL7_9HYPH</name>
<dbReference type="EMBL" id="JACEON010000005">
    <property type="protein sequence ID" value="MBA4611536.1"/>
    <property type="molecule type" value="Genomic_DNA"/>
</dbReference>
<evidence type="ECO:0000256" key="2">
    <source>
        <dbReference type="ARBA" id="ARBA00023315"/>
    </source>
</evidence>
<comment type="caution">
    <text evidence="4">The sequence shown here is derived from an EMBL/GenBank/DDBJ whole genome shotgun (WGS) entry which is preliminary data.</text>
</comment>
<dbReference type="RefSeq" id="WP_181759725.1">
    <property type="nucleotide sequence ID" value="NZ_BMCR01000006.1"/>
</dbReference>
<feature type="domain" description="N-acetyltransferase" evidence="3">
    <location>
        <begin position="16"/>
        <end position="194"/>
    </location>
</feature>
<dbReference type="Pfam" id="PF00583">
    <property type="entry name" value="Acetyltransf_1"/>
    <property type="match status" value="1"/>
</dbReference>
<dbReference type="AlphaFoldDB" id="A0A838XSL7"/>
<proteinExistence type="predicted"/>
<evidence type="ECO:0000313" key="5">
    <source>
        <dbReference type="Proteomes" id="UP000559404"/>
    </source>
</evidence>
<dbReference type="GO" id="GO:0016747">
    <property type="term" value="F:acyltransferase activity, transferring groups other than amino-acyl groups"/>
    <property type="evidence" value="ECO:0007669"/>
    <property type="project" value="InterPro"/>
</dbReference>
<dbReference type="Gene3D" id="3.40.630.30">
    <property type="match status" value="1"/>
</dbReference>
<keyword evidence="1 4" id="KW-0808">Transferase</keyword>
<dbReference type="Proteomes" id="UP000559404">
    <property type="component" value="Unassembled WGS sequence"/>
</dbReference>
<reference evidence="4 5" key="2">
    <citation type="submission" date="2020-08" db="EMBL/GenBank/DDBJ databases">
        <title>Stappia taiwanensis sp. nov., isolated from a coastal thermal spring.</title>
        <authorList>
            <person name="Kampfer P."/>
        </authorList>
    </citation>
    <scope>NUCLEOTIDE SEQUENCE [LARGE SCALE GENOMIC DNA]</scope>
    <source>
        <strain evidence="4 5">DSM 23284</strain>
    </source>
</reference>
<organism evidence="4 5">
    <name type="scientific">Stappia taiwanensis</name>
    <dbReference type="NCBI Taxonomy" id="992267"/>
    <lineage>
        <taxon>Bacteria</taxon>
        <taxon>Pseudomonadati</taxon>
        <taxon>Pseudomonadota</taxon>
        <taxon>Alphaproteobacteria</taxon>
        <taxon>Hyphomicrobiales</taxon>
        <taxon>Stappiaceae</taxon>
        <taxon>Stappia</taxon>
    </lineage>
</organism>
<reference evidence="4 5" key="1">
    <citation type="submission" date="2020-07" db="EMBL/GenBank/DDBJ databases">
        <authorList>
            <person name="Li M."/>
        </authorList>
    </citation>
    <scope>NUCLEOTIDE SEQUENCE [LARGE SCALE GENOMIC DNA]</scope>
    <source>
        <strain evidence="4 5">DSM 23284</strain>
    </source>
</reference>
<dbReference type="InterPro" id="IPR000182">
    <property type="entry name" value="GNAT_dom"/>
</dbReference>
<dbReference type="PANTHER" id="PTHR43420">
    <property type="entry name" value="ACETYLTRANSFERASE"/>
    <property type="match status" value="1"/>
</dbReference>
<evidence type="ECO:0000259" key="3">
    <source>
        <dbReference type="PROSITE" id="PS51186"/>
    </source>
</evidence>
<dbReference type="CDD" id="cd04301">
    <property type="entry name" value="NAT_SF"/>
    <property type="match status" value="1"/>
</dbReference>
<dbReference type="SUPFAM" id="SSF55729">
    <property type="entry name" value="Acyl-CoA N-acyltransferases (Nat)"/>
    <property type="match status" value="1"/>
</dbReference>
<keyword evidence="5" id="KW-1185">Reference proteome</keyword>
<dbReference type="PROSITE" id="PS51186">
    <property type="entry name" value="GNAT"/>
    <property type="match status" value="1"/>
</dbReference>
<sequence length="208" mass="22591">MTLDILPFVRAGDETAATRLFTEALFQKLRPFFGREDSAVAFLTPHLCRERAVTALVDGRIAGIAGFRLDGRELFNPQWSDLQRHYGLLGASWRAAGLSLLEKDKEAGVLSMDGIAVSPEARGRGIGTALLDAICSIARQAGRHSVRLDVIDSNPRARALYERNGFVAGETRHLGLFKLLFGFSCATAMRRTVGPAAGHRPRTPTTGS</sequence>
<gene>
    <name evidence="4" type="ORF">H1W37_07740</name>
</gene>
<dbReference type="InterPro" id="IPR016181">
    <property type="entry name" value="Acyl_CoA_acyltransferase"/>
</dbReference>
<accession>A0A838XSL7</accession>
<evidence type="ECO:0000256" key="1">
    <source>
        <dbReference type="ARBA" id="ARBA00022679"/>
    </source>
</evidence>